<dbReference type="InterPro" id="IPR001708">
    <property type="entry name" value="YidC/ALB3/OXA1/COX18"/>
</dbReference>
<comment type="subcellular location">
    <subcellularLocation>
        <location evidence="1 5">Membrane</location>
        <topology evidence="1 5">Multi-pass membrane protein</topology>
    </subcellularLocation>
</comment>
<dbReference type="GO" id="GO:0032977">
    <property type="term" value="F:membrane insertase activity"/>
    <property type="evidence" value="ECO:0007669"/>
    <property type="project" value="InterPro"/>
</dbReference>
<feature type="domain" description="Membrane insertase YidC/Oxa/ALB C-terminal" evidence="7">
    <location>
        <begin position="26"/>
        <end position="211"/>
    </location>
</feature>
<accession>F8FP94</accession>
<keyword evidence="2 5" id="KW-0812">Transmembrane</keyword>
<feature type="transmembrane region" description="Helical" evidence="6">
    <location>
        <begin position="26"/>
        <end position="46"/>
    </location>
</feature>
<dbReference type="KEGG" id="pms:KNP414_00419"/>
<dbReference type="PATRIC" id="fig|1036673.3.peg.371"/>
<comment type="similarity">
    <text evidence="5">Belongs to the OXA1/ALB3/YidC family.</text>
</comment>
<dbReference type="HOGENOM" id="CLU_036138_8_0_9"/>
<evidence type="ECO:0000313" key="9">
    <source>
        <dbReference type="Proteomes" id="UP000006620"/>
    </source>
</evidence>
<reference evidence="8 9" key="2">
    <citation type="journal article" date="2013" name="Genome Announc.">
        <title>Genome Sequence of Growth-Improving Paenibacillus mucilaginosus Strain KNP414.</title>
        <authorList>
            <person name="Lu J.J."/>
            <person name="Wang J.F."/>
            <person name="Hu X.F."/>
        </authorList>
    </citation>
    <scope>NUCLEOTIDE SEQUENCE [LARGE SCALE GENOMIC DNA]</scope>
    <source>
        <strain evidence="8 9">KNP414</strain>
    </source>
</reference>
<protein>
    <recommendedName>
        <fullName evidence="7">Membrane insertase YidC/Oxa/ALB C-terminal domain-containing protein</fullName>
    </recommendedName>
</protein>
<gene>
    <name evidence="8" type="ordered locus">KNP414_00419</name>
</gene>
<evidence type="ECO:0000259" key="7">
    <source>
        <dbReference type="Pfam" id="PF02096"/>
    </source>
</evidence>
<evidence type="ECO:0000256" key="4">
    <source>
        <dbReference type="ARBA" id="ARBA00023136"/>
    </source>
</evidence>
<evidence type="ECO:0000256" key="2">
    <source>
        <dbReference type="ARBA" id="ARBA00022692"/>
    </source>
</evidence>
<dbReference type="EMBL" id="CP002869">
    <property type="protein sequence ID" value="AEI39044.1"/>
    <property type="molecule type" value="Genomic_DNA"/>
</dbReference>
<feature type="transmembrane region" description="Helical" evidence="6">
    <location>
        <begin position="136"/>
        <end position="156"/>
    </location>
</feature>
<dbReference type="PANTHER" id="PTHR12428">
    <property type="entry name" value="OXA1"/>
    <property type="match status" value="1"/>
</dbReference>
<evidence type="ECO:0000313" key="8">
    <source>
        <dbReference type="EMBL" id="AEI39044.1"/>
    </source>
</evidence>
<dbReference type="GO" id="GO:0016020">
    <property type="term" value="C:membrane"/>
    <property type="evidence" value="ECO:0007669"/>
    <property type="project" value="UniProtKB-SubCell"/>
</dbReference>
<dbReference type="PANTHER" id="PTHR12428:SF65">
    <property type="entry name" value="CYTOCHROME C OXIDASE ASSEMBLY PROTEIN COX18, MITOCHONDRIAL"/>
    <property type="match status" value="1"/>
</dbReference>
<dbReference type="InterPro" id="IPR028055">
    <property type="entry name" value="YidC/Oxa/ALB_C"/>
</dbReference>
<organism evidence="8 9">
    <name type="scientific">Paenibacillus mucilaginosus (strain KNP414)</name>
    <dbReference type="NCBI Taxonomy" id="1036673"/>
    <lineage>
        <taxon>Bacteria</taxon>
        <taxon>Bacillati</taxon>
        <taxon>Bacillota</taxon>
        <taxon>Bacilli</taxon>
        <taxon>Bacillales</taxon>
        <taxon>Paenibacillaceae</taxon>
        <taxon>Paenibacillus</taxon>
    </lineage>
</organism>
<reference evidence="9" key="1">
    <citation type="submission" date="2011-06" db="EMBL/GenBank/DDBJ databases">
        <title>Complete genome sequence of Paenibacillus mucilaginosus KNP414.</title>
        <authorList>
            <person name="Wang J."/>
            <person name="Hu S."/>
            <person name="Hu X."/>
            <person name="Zhang B."/>
            <person name="Dong D."/>
            <person name="Zhang S."/>
            <person name="Zhao K."/>
            <person name="Wu D."/>
        </authorList>
    </citation>
    <scope>NUCLEOTIDE SEQUENCE [LARGE SCALE GENOMIC DNA]</scope>
    <source>
        <strain evidence="9">KNP414</strain>
    </source>
</reference>
<dbReference type="RefSeq" id="WP_013914210.1">
    <property type="nucleotide sequence ID" value="NC_015690.1"/>
</dbReference>
<dbReference type="AlphaFoldDB" id="F8FP94"/>
<dbReference type="Proteomes" id="UP000006620">
    <property type="component" value="Chromosome"/>
</dbReference>
<proteinExistence type="inferred from homology"/>
<keyword evidence="4 6" id="KW-0472">Membrane</keyword>
<evidence type="ECO:0000256" key="1">
    <source>
        <dbReference type="ARBA" id="ARBA00004141"/>
    </source>
</evidence>
<dbReference type="GO" id="GO:0051205">
    <property type="term" value="P:protein insertion into membrane"/>
    <property type="evidence" value="ECO:0007669"/>
    <property type="project" value="TreeGrafter"/>
</dbReference>
<dbReference type="Pfam" id="PF02096">
    <property type="entry name" value="60KD_IMP"/>
    <property type="match status" value="1"/>
</dbReference>
<name>F8FP94_PAEMK</name>
<evidence type="ECO:0000256" key="3">
    <source>
        <dbReference type="ARBA" id="ARBA00022989"/>
    </source>
</evidence>
<feature type="transmembrane region" description="Helical" evidence="6">
    <location>
        <begin position="95"/>
        <end position="116"/>
    </location>
</feature>
<evidence type="ECO:0000256" key="6">
    <source>
        <dbReference type="SAM" id="Phobius"/>
    </source>
</evidence>
<sequence>MYTLVQPLIDFLAYLLAMLYEWTQDWGLALLLLTFGVRLLLVRFNLNAGRQQVRTAAAQPELAKLRDTHGSDLAELVRHTSEVNRKYGIRPLAPFAAALLQAPLLMAMYGLFLTHGSTMTTVLLPWMAGLGTADPLHLLPLAAGLLSAAAGLIPLADVPSLGSAFTGTGARLVLGSLLLLVPLAVTWTAPAAVALYWTAGSAFALLERLFYRTAPGRRLLHRGQPAAVRPLT</sequence>
<evidence type="ECO:0000256" key="5">
    <source>
        <dbReference type="RuleBase" id="RU003945"/>
    </source>
</evidence>
<keyword evidence="3 6" id="KW-1133">Transmembrane helix</keyword>